<name>A0A2W5KZF3_SPHMC</name>
<reference evidence="3 4" key="1">
    <citation type="submission" date="2017-08" db="EMBL/GenBank/DDBJ databases">
        <title>Infants hospitalized years apart are colonized by the same room-sourced microbial strains.</title>
        <authorList>
            <person name="Brooks B."/>
            <person name="Olm M.R."/>
            <person name="Firek B.A."/>
            <person name="Baker R."/>
            <person name="Thomas B.C."/>
            <person name="Morowitz M.J."/>
            <person name="Banfield J.F."/>
        </authorList>
    </citation>
    <scope>NUCLEOTIDE SEQUENCE [LARGE SCALE GENOMIC DNA]</scope>
    <source>
        <strain evidence="3">S2_005_003_R2_47</strain>
    </source>
</reference>
<dbReference type="AlphaFoldDB" id="A0A2W5KZF3"/>
<gene>
    <name evidence="3" type="ORF">DI569_16615</name>
</gene>
<feature type="region of interest" description="Disordered" evidence="1">
    <location>
        <begin position="49"/>
        <end position="87"/>
    </location>
</feature>
<protein>
    <submittedName>
        <fullName evidence="3">Flagellar basal body protein FliL</fullName>
    </submittedName>
</protein>
<feature type="compositionally biased region" description="Basic and acidic residues" evidence="1">
    <location>
        <begin position="51"/>
        <end position="87"/>
    </location>
</feature>
<evidence type="ECO:0000313" key="3">
    <source>
        <dbReference type="EMBL" id="PZQ20065.1"/>
    </source>
</evidence>
<feature type="transmembrane region" description="Helical" evidence="2">
    <location>
        <begin position="20"/>
        <end position="41"/>
    </location>
</feature>
<evidence type="ECO:0000256" key="1">
    <source>
        <dbReference type="SAM" id="MobiDB-lite"/>
    </source>
</evidence>
<accession>A0A2W5KZF3</accession>
<keyword evidence="2" id="KW-0812">Transmembrane</keyword>
<organism evidence="3 4">
    <name type="scientific">Sphingopyxis macrogoltabida</name>
    <name type="common">Sphingomonas macrogoltabidus</name>
    <dbReference type="NCBI Taxonomy" id="33050"/>
    <lineage>
        <taxon>Bacteria</taxon>
        <taxon>Pseudomonadati</taxon>
        <taxon>Pseudomonadota</taxon>
        <taxon>Alphaproteobacteria</taxon>
        <taxon>Sphingomonadales</taxon>
        <taxon>Sphingomonadaceae</taxon>
        <taxon>Sphingopyxis</taxon>
    </lineage>
</organism>
<dbReference type="EMBL" id="QFPJ01000097">
    <property type="protein sequence ID" value="PZQ20065.1"/>
    <property type="molecule type" value="Genomic_DNA"/>
</dbReference>
<keyword evidence="2" id="KW-1133">Transmembrane helix</keyword>
<sequence>MSDEAPSPKKKKGGKMKTLLLVLIGGIVLIGGGIGAGIYAAGAGLVGGHPGEVEDPNKPKLVLKDGVEEPGNHKPSKDGTDHADPAL</sequence>
<keyword evidence="3" id="KW-0282">Flagellum</keyword>
<proteinExistence type="predicted"/>
<feature type="non-terminal residue" evidence="3">
    <location>
        <position position="87"/>
    </location>
</feature>
<keyword evidence="3" id="KW-0966">Cell projection</keyword>
<evidence type="ECO:0000313" key="4">
    <source>
        <dbReference type="Proteomes" id="UP000248597"/>
    </source>
</evidence>
<keyword evidence="3" id="KW-0969">Cilium</keyword>
<dbReference type="Proteomes" id="UP000248597">
    <property type="component" value="Unassembled WGS sequence"/>
</dbReference>
<keyword evidence="2" id="KW-0472">Membrane</keyword>
<comment type="caution">
    <text evidence="3">The sequence shown here is derived from an EMBL/GenBank/DDBJ whole genome shotgun (WGS) entry which is preliminary data.</text>
</comment>
<evidence type="ECO:0000256" key="2">
    <source>
        <dbReference type="SAM" id="Phobius"/>
    </source>
</evidence>